<feature type="non-terminal residue" evidence="2">
    <location>
        <position position="1"/>
    </location>
</feature>
<comment type="caution">
    <text evidence="2">The sequence shown here is derived from an EMBL/GenBank/DDBJ whole genome shotgun (WGS) entry which is preliminary data.</text>
</comment>
<gene>
    <name evidence="2" type="ORF">CONPUDRAFT_61637</name>
</gene>
<dbReference type="KEGG" id="cput:CONPUDRAFT_61637"/>
<keyword evidence="3" id="KW-1185">Reference proteome</keyword>
<protein>
    <submittedName>
        <fullName evidence="2">Uncharacterized protein</fullName>
    </submittedName>
</protein>
<dbReference type="EMBL" id="JH711583">
    <property type="protein sequence ID" value="EIW77946.1"/>
    <property type="molecule type" value="Genomic_DNA"/>
</dbReference>
<dbReference type="AlphaFoldDB" id="A0A5M3MG22"/>
<accession>A0A5M3MG22</accession>
<feature type="region of interest" description="Disordered" evidence="1">
    <location>
        <begin position="169"/>
        <end position="206"/>
    </location>
</feature>
<dbReference type="OrthoDB" id="2690514at2759"/>
<evidence type="ECO:0000256" key="1">
    <source>
        <dbReference type="SAM" id="MobiDB-lite"/>
    </source>
</evidence>
<sequence>KLELRDRKFEAMPEEDEFKDDKYKQALQQQLMSDDEDEYDEATGKKTGRYVSRPPTYRSELLKRFLAAVDAIPDPKGSTKYVTRVRGEPVDVPIPYIRAFPLRARRWMICLVWLALADNKRWDTNERLIGNGKLWGDAKDPEETVEKKRKVKDEKADMRKKLKLVGGKAVMGTRGGKPATKNKRGIIPDVGSSKQAAEMAAAADEE</sequence>
<feature type="compositionally biased region" description="Low complexity" evidence="1">
    <location>
        <begin position="196"/>
        <end position="206"/>
    </location>
</feature>
<evidence type="ECO:0000313" key="2">
    <source>
        <dbReference type="EMBL" id="EIW77946.1"/>
    </source>
</evidence>
<reference evidence="3" key="1">
    <citation type="journal article" date="2012" name="Science">
        <title>The Paleozoic origin of enzymatic lignin decomposition reconstructed from 31 fungal genomes.</title>
        <authorList>
            <person name="Floudas D."/>
            <person name="Binder M."/>
            <person name="Riley R."/>
            <person name="Barry K."/>
            <person name="Blanchette R.A."/>
            <person name="Henrissat B."/>
            <person name="Martinez A.T."/>
            <person name="Otillar R."/>
            <person name="Spatafora J.W."/>
            <person name="Yadav J.S."/>
            <person name="Aerts A."/>
            <person name="Benoit I."/>
            <person name="Boyd A."/>
            <person name="Carlson A."/>
            <person name="Copeland A."/>
            <person name="Coutinho P.M."/>
            <person name="de Vries R.P."/>
            <person name="Ferreira P."/>
            <person name="Findley K."/>
            <person name="Foster B."/>
            <person name="Gaskell J."/>
            <person name="Glotzer D."/>
            <person name="Gorecki P."/>
            <person name="Heitman J."/>
            <person name="Hesse C."/>
            <person name="Hori C."/>
            <person name="Igarashi K."/>
            <person name="Jurgens J.A."/>
            <person name="Kallen N."/>
            <person name="Kersten P."/>
            <person name="Kohler A."/>
            <person name="Kuees U."/>
            <person name="Kumar T.K.A."/>
            <person name="Kuo A."/>
            <person name="LaButti K."/>
            <person name="Larrondo L.F."/>
            <person name="Lindquist E."/>
            <person name="Ling A."/>
            <person name="Lombard V."/>
            <person name="Lucas S."/>
            <person name="Lundell T."/>
            <person name="Martin R."/>
            <person name="McLaughlin D.J."/>
            <person name="Morgenstern I."/>
            <person name="Morin E."/>
            <person name="Murat C."/>
            <person name="Nagy L.G."/>
            <person name="Nolan M."/>
            <person name="Ohm R.A."/>
            <person name="Patyshakuliyeva A."/>
            <person name="Rokas A."/>
            <person name="Ruiz-Duenas F.J."/>
            <person name="Sabat G."/>
            <person name="Salamov A."/>
            <person name="Samejima M."/>
            <person name="Schmutz J."/>
            <person name="Slot J.C."/>
            <person name="St John F."/>
            <person name="Stenlid J."/>
            <person name="Sun H."/>
            <person name="Sun S."/>
            <person name="Syed K."/>
            <person name="Tsang A."/>
            <person name="Wiebenga A."/>
            <person name="Young D."/>
            <person name="Pisabarro A."/>
            <person name="Eastwood D.C."/>
            <person name="Martin F."/>
            <person name="Cullen D."/>
            <person name="Grigoriev I.V."/>
            <person name="Hibbett D.S."/>
        </authorList>
    </citation>
    <scope>NUCLEOTIDE SEQUENCE [LARGE SCALE GENOMIC DNA]</scope>
    <source>
        <strain evidence="3">RWD-64-598 SS2</strain>
    </source>
</reference>
<dbReference type="GeneID" id="19208168"/>
<evidence type="ECO:0000313" key="3">
    <source>
        <dbReference type="Proteomes" id="UP000053558"/>
    </source>
</evidence>
<feature type="region of interest" description="Disordered" evidence="1">
    <location>
        <begin position="29"/>
        <end position="50"/>
    </location>
</feature>
<name>A0A5M3MG22_CONPW</name>
<proteinExistence type="predicted"/>
<dbReference type="RefSeq" id="XP_007771772.1">
    <property type="nucleotide sequence ID" value="XM_007773582.1"/>
</dbReference>
<dbReference type="Proteomes" id="UP000053558">
    <property type="component" value="Unassembled WGS sequence"/>
</dbReference>
<organism evidence="2 3">
    <name type="scientific">Coniophora puteana (strain RWD-64-598)</name>
    <name type="common">Brown rot fungus</name>
    <dbReference type="NCBI Taxonomy" id="741705"/>
    <lineage>
        <taxon>Eukaryota</taxon>
        <taxon>Fungi</taxon>
        <taxon>Dikarya</taxon>
        <taxon>Basidiomycota</taxon>
        <taxon>Agaricomycotina</taxon>
        <taxon>Agaricomycetes</taxon>
        <taxon>Agaricomycetidae</taxon>
        <taxon>Boletales</taxon>
        <taxon>Coniophorineae</taxon>
        <taxon>Coniophoraceae</taxon>
        <taxon>Coniophora</taxon>
    </lineage>
</organism>